<dbReference type="Proteomes" id="UP001499967">
    <property type="component" value="Unassembled WGS sequence"/>
</dbReference>
<gene>
    <name evidence="1" type="ORF">GCM10009559_78040</name>
</gene>
<keyword evidence="2" id="KW-1185">Reference proteome</keyword>
<dbReference type="EMBL" id="BAAAHP010000328">
    <property type="protein sequence ID" value="GAA0908628.1"/>
    <property type="molecule type" value="Genomic_DNA"/>
</dbReference>
<proteinExistence type="predicted"/>
<protein>
    <submittedName>
        <fullName evidence="1">DUF1326 domain-containing protein</fullName>
    </submittedName>
</protein>
<dbReference type="RefSeq" id="WP_343946917.1">
    <property type="nucleotide sequence ID" value="NZ_BAAAHP010000328.1"/>
</dbReference>
<accession>A0ABP3YWX2</accession>
<comment type="caution">
    <text evidence="1">The sequence shown here is derived from an EMBL/GenBank/DDBJ whole genome shotgun (WGS) entry which is preliminary data.</text>
</comment>
<reference evidence="2" key="1">
    <citation type="journal article" date="2019" name="Int. J. Syst. Evol. Microbiol.">
        <title>The Global Catalogue of Microorganisms (GCM) 10K type strain sequencing project: providing services to taxonomists for standard genome sequencing and annotation.</title>
        <authorList>
            <consortium name="The Broad Institute Genomics Platform"/>
            <consortium name="The Broad Institute Genome Sequencing Center for Infectious Disease"/>
            <person name="Wu L."/>
            <person name="Ma J."/>
        </authorList>
    </citation>
    <scope>NUCLEOTIDE SEQUENCE [LARGE SCALE GENOMIC DNA]</scope>
    <source>
        <strain evidence="2">JCM 11117</strain>
    </source>
</reference>
<sequence length="209" mass="22090">MTAETVATTYDIEGRLLEVCTCNVLCPCWVGEDPDGNGTCDSILGWYVDRGTVQGVDVSGHCVCASSHIPGNVLAGNWKVALFVDDQCSDEQQSALMNVFTGQLGGPVADLAALIGEVVAVERVPITFDVVEGKGYIKIGEVAEARLVQYLGPTGQPTTLHESIFSTIPGSPAYVGKAENFRRDGSRHGLPDVSVMGQNAIQGSFHFAA</sequence>
<evidence type="ECO:0000313" key="2">
    <source>
        <dbReference type="Proteomes" id="UP001499967"/>
    </source>
</evidence>
<dbReference type="InterPro" id="IPR009758">
    <property type="entry name" value="DUF1326"/>
</dbReference>
<organism evidence="1 2">
    <name type="scientific">Pseudonocardia zijingensis</name>
    <dbReference type="NCBI Taxonomy" id="153376"/>
    <lineage>
        <taxon>Bacteria</taxon>
        <taxon>Bacillati</taxon>
        <taxon>Actinomycetota</taxon>
        <taxon>Actinomycetes</taxon>
        <taxon>Pseudonocardiales</taxon>
        <taxon>Pseudonocardiaceae</taxon>
        <taxon>Pseudonocardia</taxon>
    </lineage>
</organism>
<evidence type="ECO:0000313" key="1">
    <source>
        <dbReference type="EMBL" id="GAA0908628.1"/>
    </source>
</evidence>
<dbReference type="Pfam" id="PF07040">
    <property type="entry name" value="DUF1326"/>
    <property type="match status" value="1"/>
</dbReference>
<name>A0ABP3YWX2_9PSEU</name>